<feature type="transmembrane region" description="Helical" evidence="2">
    <location>
        <begin position="163"/>
        <end position="184"/>
    </location>
</feature>
<evidence type="ECO:0000256" key="1">
    <source>
        <dbReference type="RuleBase" id="RU368084"/>
    </source>
</evidence>
<dbReference type="GO" id="GO:0003688">
    <property type="term" value="F:DNA replication origin binding"/>
    <property type="evidence" value="ECO:0007669"/>
    <property type="project" value="UniProtKB-UniRule"/>
</dbReference>
<feature type="domain" description="Origin recognition complex subunit 2 RecA-like" evidence="3">
    <location>
        <begin position="35"/>
        <end position="124"/>
    </location>
</feature>
<comment type="function">
    <text evidence="1">Component of the origin recognition complex (ORC) that binds origins of replication. DNA-binding is ATP-dependent. ORC is required to assemble the pre-replication complex necessary to initiate DNA replication.</text>
</comment>
<dbReference type="AlphaFoldDB" id="A0A9Q1L104"/>
<reference evidence="5" key="1">
    <citation type="journal article" date="2023" name="Proc. Natl. Acad. Sci. U.S.A.">
        <title>Genomic and structural basis for evolution of tropane alkaloid biosynthesis.</title>
        <authorList>
            <person name="Wanga Y.-J."/>
            <person name="Taina T."/>
            <person name="Yua J.-Y."/>
            <person name="Lia J."/>
            <person name="Xua B."/>
            <person name="Chenc J."/>
            <person name="D'Auriad J.C."/>
            <person name="Huanga J.-P."/>
            <person name="Huanga S.-X."/>
        </authorList>
    </citation>
    <scope>NUCLEOTIDE SEQUENCE [LARGE SCALE GENOMIC DNA]</scope>
    <source>
        <strain evidence="5">cv. KIB-2019</strain>
    </source>
</reference>
<keyword evidence="2" id="KW-1133">Transmembrane helix</keyword>
<name>A0A9Q1L104_9SOLA</name>
<sequence length="187" mass="20951">MNAARLRKGILGSQEIISLPKNWALQGKDLLESSLKSISLTRRCGFALLMYGFGSKKALVEDFATRSLTEYSVVVNGYLQSINLKQVVITLAELLWDQLKLRRKTTSGSLSKSQQSFNTRSMDDLAFLDKPDDLKDDVLFASLYTVLMVLGYVILIANNILHALLLVLMFVWLLPLTMSILLFVSVC</sequence>
<evidence type="ECO:0000313" key="4">
    <source>
        <dbReference type="EMBL" id="KAJ8526242.1"/>
    </source>
</evidence>
<evidence type="ECO:0000259" key="3">
    <source>
        <dbReference type="Pfam" id="PF04084"/>
    </source>
</evidence>
<evidence type="ECO:0000256" key="2">
    <source>
        <dbReference type="SAM" id="Phobius"/>
    </source>
</evidence>
<keyword evidence="1" id="KW-0235">DNA replication</keyword>
<dbReference type="PANTHER" id="PTHR14052:SF0">
    <property type="entry name" value="ORIGIN RECOGNITION COMPLEX SUBUNIT 2"/>
    <property type="match status" value="1"/>
</dbReference>
<dbReference type="GO" id="GO:0005664">
    <property type="term" value="C:nuclear origin of replication recognition complex"/>
    <property type="evidence" value="ECO:0007669"/>
    <property type="project" value="UniProtKB-UniRule"/>
</dbReference>
<dbReference type="OrthoDB" id="1730278at2759"/>
<dbReference type="GO" id="GO:0006260">
    <property type="term" value="P:DNA replication"/>
    <property type="evidence" value="ECO:0007669"/>
    <property type="project" value="UniProtKB-UniRule"/>
</dbReference>
<comment type="caution">
    <text evidence="4">The sequence shown here is derived from an EMBL/GenBank/DDBJ whole genome shotgun (WGS) entry which is preliminary data.</text>
</comment>
<evidence type="ECO:0000313" key="5">
    <source>
        <dbReference type="Proteomes" id="UP001152561"/>
    </source>
</evidence>
<dbReference type="PANTHER" id="PTHR14052">
    <property type="entry name" value="ORIGIN RECOGNITION COMPLEX SUBUNIT 2"/>
    <property type="match status" value="1"/>
</dbReference>
<comment type="subcellular location">
    <subcellularLocation>
        <location evidence="1">Nucleus</location>
    </subcellularLocation>
</comment>
<gene>
    <name evidence="4" type="ORF">K7X08_028719</name>
</gene>
<organism evidence="4 5">
    <name type="scientific">Anisodus acutangulus</name>
    <dbReference type="NCBI Taxonomy" id="402998"/>
    <lineage>
        <taxon>Eukaryota</taxon>
        <taxon>Viridiplantae</taxon>
        <taxon>Streptophyta</taxon>
        <taxon>Embryophyta</taxon>
        <taxon>Tracheophyta</taxon>
        <taxon>Spermatophyta</taxon>
        <taxon>Magnoliopsida</taxon>
        <taxon>eudicotyledons</taxon>
        <taxon>Gunneridae</taxon>
        <taxon>Pentapetalae</taxon>
        <taxon>asterids</taxon>
        <taxon>lamiids</taxon>
        <taxon>Solanales</taxon>
        <taxon>Solanaceae</taxon>
        <taxon>Solanoideae</taxon>
        <taxon>Hyoscyameae</taxon>
        <taxon>Anisodus</taxon>
    </lineage>
</organism>
<keyword evidence="2" id="KW-0812">Transmembrane</keyword>
<dbReference type="EMBL" id="JAJAGQ010000024">
    <property type="protein sequence ID" value="KAJ8526242.1"/>
    <property type="molecule type" value="Genomic_DNA"/>
</dbReference>
<keyword evidence="5" id="KW-1185">Reference proteome</keyword>
<keyword evidence="1" id="KW-0539">Nucleus</keyword>
<dbReference type="Pfam" id="PF04084">
    <property type="entry name" value="RecA-like_ORC2"/>
    <property type="match status" value="1"/>
</dbReference>
<comment type="similarity">
    <text evidence="1">Belongs to the ORC2 family.</text>
</comment>
<protein>
    <recommendedName>
        <fullName evidence="1">Origin recognition complex subunit 2</fullName>
    </recommendedName>
</protein>
<accession>A0A9Q1L104</accession>
<dbReference type="Proteomes" id="UP001152561">
    <property type="component" value="Unassembled WGS sequence"/>
</dbReference>
<dbReference type="InterPro" id="IPR056772">
    <property type="entry name" value="RecA-like_ORC2"/>
</dbReference>
<dbReference type="InterPro" id="IPR007220">
    <property type="entry name" value="ORC2"/>
</dbReference>
<feature type="transmembrane region" description="Helical" evidence="2">
    <location>
        <begin position="138"/>
        <end position="157"/>
    </location>
</feature>
<comment type="subunit">
    <text evidence="1">Component of the origin recognition complex (ORC).</text>
</comment>
<proteinExistence type="inferred from homology"/>
<keyword evidence="2" id="KW-0472">Membrane</keyword>